<dbReference type="EMBL" id="JAFJZO010000007">
    <property type="protein sequence ID" value="KAG5510980.1"/>
    <property type="molecule type" value="Genomic_DNA"/>
</dbReference>
<comment type="similarity">
    <text evidence="1">Belongs to the MsrA Met sulfoxide reductase family.</text>
</comment>
<evidence type="ECO:0000256" key="1">
    <source>
        <dbReference type="ARBA" id="ARBA00005591"/>
    </source>
</evidence>
<name>A0A836LK11_9TRYP</name>
<dbReference type="Proteomes" id="UP000674318">
    <property type="component" value="Unassembled WGS sequence"/>
</dbReference>
<dbReference type="GO" id="GO:0008113">
    <property type="term" value="F:peptide-methionine (S)-S-oxide reductase activity"/>
    <property type="evidence" value="ECO:0007669"/>
    <property type="project" value="UniProtKB-EC"/>
</dbReference>
<keyword evidence="3" id="KW-0560">Oxidoreductase</keyword>
<accession>A0A836LK11</accession>
<dbReference type="HAMAP" id="MF_01401">
    <property type="entry name" value="MsrA"/>
    <property type="match status" value="1"/>
</dbReference>
<evidence type="ECO:0000256" key="7">
    <source>
        <dbReference type="ARBA" id="ARBA00048782"/>
    </source>
</evidence>
<evidence type="ECO:0000256" key="5">
    <source>
        <dbReference type="ARBA" id="ARBA00030643"/>
    </source>
</evidence>
<evidence type="ECO:0000256" key="6">
    <source>
        <dbReference type="ARBA" id="ARBA00047806"/>
    </source>
</evidence>
<organism evidence="9 10">
    <name type="scientific">Porcisia hertigi</name>
    <dbReference type="NCBI Taxonomy" id="2761500"/>
    <lineage>
        <taxon>Eukaryota</taxon>
        <taxon>Discoba</taxon>
        <taxon>Euglenozoa</taxon>
        <taxon>Kinetoplastea</taxon>
        <taxon>Metakinetoplastina</taxon>
        <taxon>Trypanosomatida</taxon>
        <taxon>Trypanosomatidae</taxon>
        <taxon>Leishmaniinae</taxon>
        <taxon>Porcisia</taxon>
    </lineage>
</organism>
<dbReference type="InterPro" id="IPR036509">
    <property type="entry name" value="Met_Sox_Rdtase_MsrA_sf"/>
</dbReference>
<evidence type="ECO:0000313" key="9">
    <source>
        <dbReference type="EMBL" id="KAG5510980.1"/>
    </source>
</evidence>
<dbReference type="InterPro" id="IPR050162">
    <property type="entry name" value="MsrA_MetSO_reductase"/>
</dbReference>
<dbReference type="SUPFAM" id="SSF55068">
    <property type="entry name" value="Peptide methionine sulfoxide reductase"/>
    <property type="match status" value="1"/>
</dbReference>
<evidence type="ECO:0000256" key="2">
    <source>
        <dbReference type="ARBA" id="ARBA00012502"/>
    </source>
</evidence>
<dbReference type="InterPro" id="IPR002569">
    <property type="entry name" value="Met_Sox_Rdtase_MsrA_dom"/>
</dbReference>
<dbReference type="FunFam" id="3.30.1060.10:FF:000011">
    <property type="entry name" value="Peptide methionine sulfoxide reductase MsrA"/>
    <property type="match status" value="1"/>
</dbReference>
<dbReference type="Gene3D" id="3.30.1060.10">
    <property type="entry name" value="Peptide methionine sulphoxide reductase MsrA"/>
    <property type="match status" value="1"/>
</dbReference>
<dbReference type="KEGG" id="phet:94292508"/>
<dbReference type="Pfam" id="PF01625">
    <property type="entry name" value="PMSR"/>
    <property type="match status" value="1"/>
</dbReference>
<keyword evidence="10" id="KW-1185">Reference proteome</keyword>
<dbReference type="GO" id="GO:0034599">
    <property type="term" value="P:cellular response to oxidative stress"/>
    <property type="evidence" value="ECO:0007669"/>
    <property type="project" value="TreeGrafter"/>
</dbReference>
<dbReference type="AlphaFoldDB" id="A0A836LK11"/>
<gene>
    <name evidence="9" type="ORF">JKF63_06482</name>
</gene>
<evidence type="ECO:0000256" key="4">
    <source>
        <dbReference type="ARBA" id="ARBA00030273"/>
    </source>
</evidence>
<evidence type="ECO:0000259" key="8">
    <source>
        <dbReference type="Pfam" id="PF01625"/>
    </source>
</evidence>
<evidence type="ECO:0000313" key="10">
    <source>
        <dbReference type="Proteomes" id="UP000674318"/>
    </source>
</evidence>
<dbReference type="GO" id="GO:0005737">
    <property type="term" value="C:cytoplasm"/>
    <property type="evidence" value="ECO:0007669"/>
    <property type="project" value="TreeGrafter"/>
</dbReference>
<dbReference type="OrthoDB" id="77405at2759"/>
<protein>
    <recommendedName>
        <fullName evidence="2">peptide-methionine (S)-S-oxide reductase</fullName>
        <ecNumber evidence="2">1.8.4.11</ecNumber>
    </recommendedName>
    <alternativeName>
        <fullName evidence="5">Peptide-methionine (S)-S-oxide reductase</fullName>
    </alternativeName>
    <alternativeName>
        <fullName evidence="4">Protein-methionine-S-oxide reductase</fullName>
    </alternativeName>
</protein>
<dbReference type="NCBIfam" id="TIGR00401">
    <property type="entry name" value="msrA"/>
    <property type="match status" value="1"/>
</dbReference>
<comment type="catalytic activity">
    <reaction evidence="7">
        <text>[thioredoxin]-disulfide + L-methionine + H2O = L-methionine (S)-S-oxide + [thioredoxin]-dithiol</text>
        <dbReference type="Rhea" id="RHEA:19993"/>
        <dbReference type="Rhea" id="RHEA-COMP:10698"/>
        <dbReference type="Rhea" id="RHEA-COMP:10700"/>
        <dbReference type="ChEBI" id="CHEBI:15377"/>
        <dbReference type="ChEBI" id="CHEBI:29950"/>
        <dbReference type="ChEBI" id="CHEBI:50058"/>
        <dbReference type="ChEBI" id="CHEBI:57844"/>
        <dbReference type="ChEBI" id="CHEBI:58772"/>
        <dbReference type="EC" id="1.8.4.11"/>
    </reaction>
</comment>
<comment type="caution">
    <text evidence="9">The sequence shown here is derived from an EMBL/GenBank/DDBJ whole genome shotgun (WGS) entry which is preliminary data.</text>
</comment>
<dbReference type="RefSeq" id="XP_067759452.1">
    <property type="nucleotide sequence ID" value="XM_067902431.1"/>
</dbReference>
<feature type="domain" description="Peptide methionine sulphoxide reductase MsrA" evidence="8">
    <location>
        <begin position="7"/>
        <end position="170"/>
    </location>
</feature>
<evidence type="ECO:0000256" key="3">
    <source>
        <dbReference type="ARBA" id="ARBA00023002"/>
    </source>
</evidence>
<dbReference type="PANTHER" id="PTHR42799:SF2">
    <property type="entry name" value="MITOCHONDRIAL PEPTIDE METHIONINE SULFOXIDE REDUCTASE"/>
    <property type="match status" value="1"/>
</dbReference>
<dbReference type="EC" id="1.8.4.11" evidence="2"/>
<sequence length="176" mass="19899">MPAPVRATFAAGCYWGTEHFFLRKFKDAIVSHQVGFMGGVEGAAITYEDVTKGTTGHAEVFDFTYDPEKVSYEDLLSFLFRMHNSTTLNRQAGDIGTNYRSAIFYHDEEQRKKAEEYISRLNGSDAKLHALFSKAFGNAPCVTTVEKAATFYPAHQAHQNYLEKNPDGYCAHRIYF</sequence>
<dbReference type="GeneID" id="94292508"/>
<dbReference type="PANTHER" id="PTHR42799">
    <property type="entry name" value="MITOCHONDRIAL PEPTIDE METHIONINE SULFOXIDE REDUCTASE"/>
    <property type="match status" value="1"/>
</dbReference>
<comment type="catalytic activity">
    <reaction evidence="6">
        <text>L-methionyl-[protein] + [thioredoxin]-disulfide + H2O = L-methionyl-(S)-S-oxide-[protein] + [thioredoxin]-dithiol</text>
        <dbReference type="Rhea" id="RHEA:14217"/>
        <dbReference type="Rhea" id="RHEA-COMP:10698"/>
        <dbReference type="Rhea" id="RHEA-COMP:10700"/>
        <dbReference type="Rhea" id="RHEA-COMP:12313"/>
        <dbReference type="Rhea" id="RHEA-COMP:12315"/>
        <dbReference type="ChEBI" id="CHEBI:15377"/>
        <dbReference type="ChEBI" id="CHEBI:16044"/>
        <dbReference type="ChEBI" id="CHEBI:29950"/>
        <dbReference type="ChEBI" id="CHEBI:44120"/>
        <dbReference type="ChEBI" id="CHEBI:50058"/>
        <dbReference type="EC" id="1.8.4.11"/>
    </reaction>
</comment>
<proteinExistence type="inferred from homology"/>
<reference evidence="9 10" key="1">
    <citation type="submission" date="2021-02" db="EMBL/GenBank/DDBJ databases">
        <title>Porcisia hertigi Genome sequencing and assembly.</title>
        <authorList>
            <person name="Almutairi H."/>
            <person name="Gatherer D."/>
        </authorList>
    </citation>
    <scope>NUCLEOTIDE SEQUENCE [LARGE SCALE GENOMIC DNA]</scope>
    <source>
        <strain evidence="9 10">C119</strain>
    </source>
</reference>